<accession>A0A171KQG9</accession>
<evidence type="ECO:0000313" key="3">
    <source>
        <dbReference type="EMBL" id="RZS72896.1"/>
    </source>
</evidence>
<evidence type="ECO:0000259" key="1">
    <source>
        <dbReference type="SMART" id="SM00421"/>
    </source>
</evidence>
<dbReference type="EMBL" id="LBNE01000009">
    <property type="protein sequence ID" value="KKO71136.1"/>
    <property type="molecule type" value="Genomic_DNA"/>
</dbReference>
<dbReference type="Pfam" id="PF13188">
    <property type="entry name" value="PAS_8"/>
    <property type="match status" value="1"/>
</dbReference>
<evidence type="ECO:0000313" key="2">
    <source>
        <dbReference type="EMBL" id="KKO71136.1"/>
    </source>
</evidence>
<dbReference type="Proteomes" id="UP000292039">
    <property type="component" value="Unassembled WGS sequence"/>
</dbReference>
<keyword evidence="4" id="KW-1185">Reference proteome</keyword>
<evidence type="ECO:0000313" key="5">
    <source>
        <dbReference type="Proteomes" id="UP000292039"/>
    </source>
</evidence>
<dbReference type="AlphaFoldDB" id="A0A171KQG9"/>
<dbReference type="SMART" id="SM00421">
    <property type="entry name" value="HTH_LUXR"/>
    <property type="match status" value="1"/>
</dbReference>
<dbReference type="InterPro" id="IPR036388">
    <property type="entry name" value="WH-like_DNA-bd_sf"/>
</dbReference>
<dbReference type="InterPro" id="IPR016032">
    <property type="entry name" value="Sig_transdc_resp-reg_C-effctor"/>
</dbReference>
<dbReference type="GO" id="GO:0006355">
    <property type="term" value="P:regulation of DNA-templated transcription"/>
    <property type="evidence" value="ECO:0007669"/>
    <property type="project" value="InterPro"/>
</dbReference>
<dbReference type="EMBL" id="SGWZ01000001">
    <property type="protein sequence ID" value="RZS72896.1"/>
    <property type="molecule type" value="Genomic_DNA"/>
</dbReference>
<reference evidence="2 4" key="1">
    <citation type="submission" date="2015-04" db="EMBL/GenBank/DDBJ databases">
        <title>Genome sequence of Kerstersia gyiorum CG1.</title>
        <authorList>
            <person name="Greninger A.L."/>
            <person name="Kozyreva V."/>
            <person name="Chaturvedi V."/>
        </authorList>
    </citation>
    <scope>NUCLEOTIDE SEQUENCE [LARGE SCALE GENOMIC DNA]</scope>
    <source>
        <strain evidence="2 4">CG1</strain>
    </source>
</reference>
<dbReference type="GO" id="GO:0003677">
    <property type="term" value="F:DNA binding"/>
    <property type="evidence" value="ECO:0007669"/>
    <property type="project" value="UniProtKB-KW"/>
</dbReference>
<organism evidence="2 4">
    <name type="scientific">Kerstersia gyiorum</name>
    <dbReference type="NCBI Taxonomy" id="206506"/>
    <lineage>
        <taxon>Bacteria</taxon>
        <taxon>Pseudomonadati</taxon>
        <taxon>Pseudomonadota</taxon>
        <taxon>Betaproteobacteria</taxon>
        <taxon>Burkholderiales</taxon>
        <taxon>Alcaligenaceae</taxon>
        <taxon>Kerstersia</taxon>
    </lineage>
</organism>
<name>A0A171KQG9_9BURK</name>
<dbReference type="InterPro" id="IPR000014">
    <property type="entry name" value="PAS"/>
</dbReference>
<dbReference type="InterPro" id="IPR000792">
    <property type="entry name" value="Tscrpt_reg_LuxR_C"/>
</dbReference>
<feature type="domain" description="HTH luxR-type" evidence="1">
    <location>
        <begin position="309"/>
        <end position="366"/>
    </location>
</feature>
<dbReference type="STRING" id="206506.AAV32_12785"/>
<proteinExistence type="predicted"/>
<comment type="caution">
    <text evidence="2">The sequence shown here is derived from an EMBL/GenBank/DDBJ whole genome shotgun (WGS) entry which is preliminary data.</text>
</comment>
<reference evidence="3 5" key="2">
    <citation type="submission" date="2019-02" db="EMBL/GenBank/DDBJ databases">
        <title>Genomic Encyclopedia of Type Strains, Phase IV (KMG-IV): sequencing the most valuable type-strain genomes for metagenomic binning, comparative biology and taxonomic classification.</title>
        <authorList>
            <person name="Goeker M."/>
        </authorList>
    </citation>
    <scope>NUCLEOTIDE SEQUENCE [LARGE SCALE GENOMIC DNA]</scope>
    <source>
        <strain evidence="3 5">DSM 16618</strain>
    </source>
</reference>
<dbReference type="Proteomes" id="UP000078084">
    <property type="component" value="Unassembled WGS sequence"/>
</dbReference>
<gene>
    <name evidence="2" type="ORF">AAV32_12785</name>
    <name evidence="3" type="ORF">EV679_0079</name>
</gene>
<protein>
    <submittedName>
        <fullName evidence="3">DNA-binding CsgD family transcriptional regulator</fullName>
    </submittedName>
</protein>
<dbReference type="SUPFAM" id="SSF46894">
    <property type="entry name" value="C-terminal effector domain of the bipartite response regulators"/>
    <property type="match status" value="1"/>
</dbReference>
<sequence length="372" mass="40936">MARDPLQVALDIAPLFYEGVLDSNHWYIALDSLCRELEAMNFHQVTLGPAHEDPILESMASETVPGDKLEEYEQQYMGRDERVALLDRMVEGEVVFDHHHFDQRHMSRSAVYDFLRGVGTRYSMCMVMRQTAGTNAYLAMLRPVDHRPYGEREEAVMRLLAPEILRATRLRDHTRELARRAALGTAAMEHMPFGIVIVDAGRRIQYLNARAASHVREAAWCSGYSRFALRQQALQLQLEHAVARACSASRRAAVVRWGSGADTVVLRILPLPAVAVASGAGRSQSPLALIAMAMPYAGLSFSCGELGEVLGITTAEAELASVLAGGDTIKAFAMARGCTLNTARSHLKSLLAKTGCKRQLDLVRLIHAVGQG</sequence>
<dbReference type="Gene3D" id="1.10.10.10">
    <property type="entry name" value="Winged helix-like DNA-binding domain superfamily/Winged helix DNA-binding domain"/>
    <property type="match status" value="1"/>
</dbReference>
<evidence type="ECO:0000313" key="4">
    <source>
        <dbReference type="Proteomes" id="UP000078084"/>
    </source>
</evidence>
<dbReference type="RefSeq" id="WP_068372786.1">
    <property type="nucleotide sequence ID" value="NZ_CBCSEB010000003.1"/>
</dbReference>
<keyword evidence="3" id="KW-0238">DNA-binding</keyword>